<dbReference type="Proteomes" id="UP000029558">
    <property type="component" value="Chromosome"/>
</dbReference>
<protein>
    <recommendedName>
        <fullName evidence="1">Putative phosphoenolpyruvate synthase regulatory protein</fullName>
        <shortName evidence="1">PEP synthase regulatory protein</shortName>
        <shortName evidence="1">PSRP</shortName>
        <ecNumber evidence="1">2.7.11.33</ecNumber>
        <ecNumber evidence="1">2.7.4.28</ecNumber>
    </recommendedName>
    <alternativeName>
        <fullName evidence="1">Pyruvate, water dikinase regulatory protein</fullName>
    </alternativeName>
</protein>
<keyword evidence="1" id="KW-0547">Nucleotide-binding</keyword>
<dbReference type="RefSeq" id="WP_017375937.1">
    <property type="nucleotide sequence ID" value="NZ_CP012508.1"/>
</dbReference>
<dbReference type="PANTHER" id="PTHR31756:SF3">
    <property type="entry name" value="PYRUVATE, PHOSPHATE DIKINASE REGULATORY PROTEIN 1, CHLOROPLASTIC"/>
    <property type="match status" value="1"/>
</dbReference>
<comment type="function">
    <text evidence="1">Bifunctional serine/threonine kinase and phosphorylase involved in the regulation of the phosphoenolpyruvate synthase (PEPS) by catalyzing its phosphorylation/dephosphorylation.</text>
</comment>
<comment type="catalytic activity">
    <reaction evidence="1">
        <text>[pyruvate, water dikinase] + ADP = [pyruvate, water dikinase]-phosphate + AMP + H(+)</text>
        <dbReference type="Rhea" id="RHEA:46020"/>
        <dbReference type="Rhea" id="RHEA-COMP:11425"/>
        <dbReference type="Rhea" id="RHEA-COMP:11426"/>
        <dbReference type="ChEBI" id="CHEBI:15378"/>
        <dbReference type="ChEBI" id="CHEBI:43176"/>
        <dbReference type="ChEBI" id="CHEBI:68546"/>
        <dbReference type="ChEBI" id="CHEBI:456215"/>
        <dbReference type="ChEBI" id="CHEBI:456216"/>
        <dbReference type="EC" id="2.7.11.33"/>
    </reaction>
</comment>
<gene>
    <name evidence="2" type="ORF">KU39_331</name>
</gene>
<dbReference type="EC" id="2.7.11.33" evidence="1"/>
<evidence type="ECO:0000313" key="2">
    <source>
        <dbReference type="EMBL" id="ALB21515.1"/>
    </source>
</evidence>
<dbReference type="NCBIfam" id="NF003742">
    <property type="entry name" value="PRK05339.1"/>
    <property type="match status" value="1"/>
</dbReference>
<keyword evidence="1" id="KW-0723">Serine/threonine-protein kinase</keyword>
<dbReference type="Pfam" id="PF03618">
    <property type="entry name" value="Kinase-PPPase"/>
    <property type="match status" value="1"/>
</dbReference>
<feature type="binding site" evidence="1">
    <location>
        <begin position="152"/>
        <end position="159"/>
    </location>
    <ligand>
        <name>ADP</name>
        <dbReference type="ChEBI" id="CHEBI:456216"/>
    </ligand>
</feature>
<dbReference type="GO" id="GO:0043531">
    <property type="term" value="F:ADP binding"/>
    <property type="evidence" value="ECO:0007669"/>
    <property type="project" value="UniProtKB-UniRule"/>
</dbReference>
<keyword evidence="1 2" id="KW-0418">Kinase</keyword>
<dbReference type="GO" id="GO:0016776">
    <property type="term" value="F:phosphotransferase activity, phosphate group as acceptor"/>
    <property type="evidence" value="ECO:0007669"/>
    <property type="project" value="UniProtKB-UniRule"/>
</dbReference>
<dbReference type="EC" id="2.7.4.28" evidence="1"/>
<proteinExistence type="inferred from homology"/>
<name>A0A1L6TGJ8_PISSA</name>
<reference evidence="2 3" key="1">
    <citation type="journal article" date="2014" name="Genome Announc.">
        <title>Comparative Genome Analysis of Two Isolates of the Fish Pathogen Piscirickettsia salmonis from Different Hosts Reveals Major Differences in Virulence-Associated Secretion Systems.</title>
        <authorList>
            <person name="Bohle H."/>
            <person name="Henriquez P."/>
            <person name="Grothusen H."/>
            <person name="Navas E."/>
            <person name="Sandoval A."/>
            <person name="Bustamante F."/>
            <person name="Bustos P."/>
            <person name="Mancilla M."/>
        </authorList>
    </citation>
    <scope>NUCLEOTIDE SEQUENCE [LARGE SCALE GENOMIC DNA]</scope>
    <source>
        <strain evidence="3">B1-32597</strain>
    </source>
</reference>
<dbReference type="InterPro" id="IPR005177">
    <property type="entry name" value="Kinase-pyrophosphorylase"/>
</dbReference>
<dbReference type="HAMAP" id="MF_01062">
    <property type="entry name" value="PSRP"/>
    <property type="match status" value="1"/>
</dbReference>
<organism evidence="2 3">
    <name type="scientific">Piscirickettsia salmonis</name>
    <dbReference type="NCBI Taxonomy" id="1238"/>
    <lineage>
        <taxon>Bacteria</taxon>
        <taxon>Pseudomonadati</taxon>
        <taxon>Pseudomonadota</taxon>
        <taxon>Gammaproteobacteria</taxon>
        <taxon>Thiotrichales</taxon>
        <taxon>Piscirickettsiaceae</taxon>
        <taxon>Piscirickettsia</taxon>
    </lineage>
</organism>
<accession>A0A1L6TGJ8</accession>
<sequence length="272" mass="30948">MKYPVFFISDSTAITTETVGLSLLAQFPGLEFNKYTLPFIDTPLKAQQTYELINQKSEQYGQKALIFSSMVQPELCQIIRQADALVLDLFEHYLTELEQFFHQTSTHAIGLARKPMAEESYNQRIAAVDFSMLSDDGTNLKHYKKADVILVGVSRSGKTPTCLYLALQYGIRAANYPLVAEDFLDTSLPHALKDYQDKLIGLTIDPGRLHAIRKERRSTRAYADPALCRQEVRYANQLFQRYNIPSLDTTHRSIEELSARIIALKGFKQNND</sequence>
<evidence type="ECO:0000313" key="3">
    <source>
        <dbReference type="Proteomes" id="UP000029558"/>
    </source>
</evidence>
<dbReference type="PANTHER" id="PTHR31756">
    <property type="entry name" value="PYRUVATE, PHOSPHATE DIKINASE REGULATORY PROTEIN 1, CHLOROPLASTIC"/>
    <property type="match status" value="1"/>
</dbReference>
<dbReference type="AlphaFoldDB" id="A0A1L6TGJ8"/>
<dbReference type="EMBL" id="CP012508">
    <property type="protein sequence ID" value="ALB21515.1"/>
    <property type="molecule type" value="Genomic_DNA"/>
</dbReference>
<dbReference type="InterPro" id="IPR026530">
    <property type="entry name" value="PSRP"/>
</dbReference>
<comment type="catalytic activity">
    <reaction evidence="1">
        <text>[pyruvate, water dikinase]-phosphate + phosphate + H(+) = [pyruvate, water dikinase] + diphosphate</text>
        <dbReference type="Rhea" id="RHEA:48580"/>
        <dbReference type="Rhea" id="RHEA-COMP:11425"/>
        <dbReference type="Rhea" id="RHEA-COMP:11426"/>
        <dbReference type="ChEBI" id="CHEBI:15378"/>
        <dbReference type="ChEBI" id="CHEBI:33019"/>
        <dbReference type="ChEBI" id="CHEBI:43176"/>
        <dbReference type="ChEBI" id="CHEBI:43474"/>
        <dbReference type="ChEBI" id="CHEBI:68546"/>
        <dbReference type="EC" id="2.7.4.28"/>
    </reaction>
</comment>
<dbReference type="GO" id="GO:0005524">
    <property type="term" value="F:ATP binding"/>
    <property type="evidence" value="ECO:0007669"/>
    <property type="project" value="InterPro"/>
</dbReference>
<evidence type="ECO:0000256" key="1">
    <source>
        <dbReference type="HAMAP-Rule" id="MF_01062"/>
    </source>
</evidence>
<dbReference type="GO" id="GO:0004674">
    <property type="term" value="F:protein serine/threonine kinase activity"/>
    <property type="evidence" value="ECO:0007669"/>
    <property type="project" value="UniProtKB-UniRule"/>
</dbReference>
<keyword evidence="1 2" id="KW-0808">Transferase</keyword>
<comment type="similarity">
    <text evidence="1">Belongs to the pyruvate, phosphate/water dikinase regulatory protein family. PSRP subfamily.</text>
</comment>
<dbReference type="OrthoDB" id="9782201at2"/>